<dbReference type="PANTHER" id="PTHR43681:SF1">
    <property type="entry name" value="SARCALUMENIN"/>
    <property type="match status" value="1"/>
</dbReference>
<evidence type="ECO:0000313" key="3">
    <source>
        <dbReference type="EMBL" id="BBM86416.1"/>
    </source>
</evidence>
<keyword evidence="4" id="KW-1185">Reference proteome</keyword>
<dbReference type="Pfam" id="PF00350">
    <property type="entry name" value="Dynamin_N"/>
    <property type="match status" value="1"/>
</dbReference>
<evidence type="ECO:0000313" key="4">
    <source>
        <dbReference type="Proteomes" id="UP000326354"/>
    </source>
</evidence>
<dbReference type="KEGG" id="uam:UABAM_04802"/>
<dbReference type="InterPro" id="IPR027417">
    <property type="entry name" value="P-loop_NTPase"/>
</dbReference>
<dbReference type="PANTHER" id="PTHR43681">
    <property type="entry name" value="TRANSMEMBRANE GTPASE FZO"/>
    <property type="match status" value="1"/>
</dbReference>
<proteinExistence type="predicted"/>
<feature type="coiled-coil region" evidence="1">
    <location>
        <begin position="312"/>
        <end position="350"/>
    </location>
</feature>
<name>A0A5S9IRS6_UABAM</name>
<dbReference type="Proteomes" id="UP000326354">
    <property type="component" value="Chromosome"/>
</dbReference>
<evidence type="ECO:0000259" key="2">
    <source>
        <dbReference type="Pfam" id="PF00350"/>
    </source>
</evidence>
<dbReference type="Gene3D" id="3.40.50.300">
    <property type="entry name" value="P-loop containing nucleotide triphosphate hydrolases"/>
    <property type="match status" value="1"/>
</dbReference>
<dbReference type="InterPro" id="IPR045063">
    <property type="entry name" value="Dynamin_N"/>
</dbReference>
<dbReference type="EMBL" id="AP019860">
    <property type="protein sequence ID" value="BBM86416.1"/>
    <property type="molecule type" value="Genomic_DNA"/>
</dbReference>
<feature type="domain" description="Dynamin N-terminal" evidence="2">
    <location>
        <begin position="55"/>
        <end position="202"/>
    </location>
</feature>
<dbReference type="RefSeq" id="WP_151970475.1">
    <property type="nucleotide sequence ID" value="NZ_AP019860.1"/>
</dbReference>
<accession>A0A5S9IRS6</accession>
<sequence length="597" mass="68238">MQDSGKILEMILESQEFYEFYSEFIAPSIDDEKDKSGDMRENYLQKVRSPECRMAILGIQGSGKSSLLNALLFQDEILPVAVEETTCIPTMIRRPYDGEEVGAEVHYLDGKVEEVPLKREFLAKIVDNKYNPSNIMGAAYVLCKMESALLKEGFVFVDLPGVGSLTEQNEETTMKFLKDTNVGIFLLRTVPPITQSEAGFIRIAWPMIQDSIFVQNLWKEESDDEIKSGMKHNEGVLAAIAEERGAQMPQNILPVNVSMALRASMDDNEELWTNAGAKELRKSIRQQIRGDFVNRLHQNTAAFFTNQIVRARRRIKERLQVLQSDHEQILEKFNEEKERYNEHKSELENKVISHCQEFRDRINDLKINWLPDELNESVKRVISKIEETAVENFKEEDFRQMVREEFSNVFQVTYKELREQLSKCASDYVDSLSATLQNMASLDSLFGDELYAGKKEKKDPNAASGWSIALSGGVAPLILTGPAGWSILGGSLLAGGIVRWISGATARKRILRGLRKAINDSKNKVKEDMLNEISVFFDSIVSSIQQTVHQELKYYEKELERIENLLNEEEENQEQLVIELEEKLKNSKDFIDFFARV</sequence>
<evidence type="ECO:0000256" key="1">
    <source>
        <dbReference type="SAM" id="Coils"/>
    </source>
</evidence>
<dbReference type="AlphaFoldDB" id="A0A5S9IRS6"/>
<protein>
    <submittedName>
        <fullName evidence="3">Dynamin family protein</fullName>
    </submittedName>
</protein>
<organism evidence="3 4">
    <name type="scientific">Uabimicrobium amorphum</name>
    <dbReference type="NCBI Taxonomy" id="2596890"/>
    <lineage>
        <taxon>Bacteria</taxon>
        <taxon>Pseudomonadati</taxon>
        <taxon>Planctomycetota</taxon>
        <taxon>Candidatus Uabimicrobiia</taxon>
        <taxon>Candidatus Uabimicrobiales</taxon>
        <taxon>Candidatus Uabimicrobiaceae</taxon>
        <taxon>Candidatus Uabimicrobium</taxon>
    </lineage>
</organism>
<feature type="coiled-coil region" evidence="1">
    <location>
        <begin position="545"/>
        <end position="586"/>
    </location>
</feature>
<dbReference type="SUPFAM" id="SSF52540">
    <property type="entry name" value="P-loop containing nucleoside triphosphate hydrolases"/>
    <property type="match status" value="1"/>
</dbReference>
<dbReference type="InterPro" id="IPR051943">
    <property type="entry name" value="TRAFAC_Dynamin-like_GTPase"/>
</dbReference>
<dbReference type="OrthoDB" id="9802035at2"/>
<keyword evidence="1" id="KW-0175">Coiled coil</keyword>
<gene>
    <name evidence="3" type="ORF">UABAM_04802</name>
</gene>
<reference evidence="3 4" key="1">
    <citation type="submission" date="2019-08" db="EMBL/GenBank/DDBJ databases">
        <title>Complete genome sequence of Candidatus Uab amorphum.</title>
        <authorList>
            <person name="Shiratori T."/>
            <person name="Suzuki S."/>
            <person name="Kakizawa Y."/>
            <person name="Ishida K."/>
        </authorList>
    </citation>
    <scope>NUCLEOTIDE SEQUENCE [LARGE SCALE GENOMIC DNA]</scope>
    <source>
        <strain evidence="3 4">SRT547</strain>
    </source>
</reference>